<evidence type="ECO:0000313" key="4">
    <source>
        <dbReference type="EMBL" id="APS00380.1"/>
    </source>
</evidence>
<evidence type="ECO:0000256" key="2">
    <source>
        <dbReference type="ARBA" id="ARBA00022801"/>
    </source>
</evidence>
<dbReference type="SUPFAM" id="SSF53474">
    <property type="entry name" value="alpha/beta-Hydrolases"/>
    <property type="match status" value="1"/>
</dbReference>
<accession>A0A1L6MXY5</accession>
<dbReference type="PANTHER" id="PTHR43037">
    <property type="entry name" value="UNNAMED PRODUCT-RELATED"/>
    <property type="match status" value="1"/>
</dbReference>
<dbReference type="STRING" id="1882918.BCY86_06585"/>
<keyword evidence="5" id="KW-1185">Reference proteome</keyword>
<name>A0A1L6MXY5_9BACT</name>
<protein>
    <recommendedName>
        <fullName evidence="6">Peptidase S9 prolyl oligopeptidase catalytic domain-containing protein</fullName>
    </recommendedName>
</protein>
<proteinExistence type="predicted"/>
<feature type="region of interest" description="Disordered" evidence="3">
    <location>
        <begin position="257"/>
        <end position="276"/>
    </location>
</feature>
<dbReference type="KEGG" id="pabo:BCY86_06585"/>
<dbReference type="AlphaFoldDB" id="A0A1L6MXY5"/>
<dbReference type="Pfam" id="PF00756">
    <property type="entry name" value="Esterase"/>
    <property type="match status" value="1"/>
</dbReference>
<keyword evidence="1" id="KW-0732">Signal</keyword>
<evidence type="ECO:0000256" key="3">
    <source>
        <dbReference type="SAM" id="MobiDB-lite"/>
    </source>
</evidence>
<dbReference type="InterPro" id="IPR000801">
    <property type="entry name" value="Esterase-like"/>
</dbReference>
<evidence type="ECO:0008006" key="6">
    <source>
        <dbReference type="Google" id="ProtNLM"/>
    </source>
</evidence>
<dbReference type="PANTHER" id="PTHR43037:SF5">
    <property type="entry name" value="FERULOYL ESTERASE"/>
    <property type="match status" value="1"/>
</dbReference>
<keyword evidence="2" id="KW-0378">Hydrolase</keyword>
<evidence type="ECO:0000256" key="1">
    <source>
        <dbReference type="ARBA" id="ARBA00022729"/>
    </source>
</evidence>
<gene>
    <name evidence="4" type="ORF">BCY86_06585</name>
</gene>
<dbReference type="InterPro" id="IPR029058">
    <property type="entry name" value="AB_hydrolase_fold"/>
</dbReference>
<dbReference type="InterPro" id="IPR050955">
    <property type="entry name" value="Plant_Biomass_Hydrol_Est"/>
</dbReference>
<dbReference type="Proteomes" id="UP000185544">
    <property type="component" value="Chromosome"/>
</dbReference>
<evidence type="ECO:0000313" key="5">
    <source>
        <dbReference type="Proteomes" id="UP000185544"/>
    </source>
</evidence>
<dbReference type="GO" id="GO:0016787">
    <property type="term" value="F:hydrolase activity"/>
    <property type="evidence" value="ECO:0007669"/>
    <property type="project" value="UniProtKB-KW"/>
</dbReference>
<feature type="region of interest" description="Disordered" evidence="3">
    <location>
        <begin position="1"/>
        <end position="24"/>
    </location>
</feature>
<reference evidence="4 5" key="1">
    <citation type="submission" date="2016-08" db="EMBL/GenBank/DDBJ databases">
        <title>Identification and validation of antigenic proteins from Pajaroellobacter abortibovis using de-novo genome sequence assembly and reverse vaccinology.</title>
        <authorList>
            <person name="Welly B.T."/>
            <person name="Miller M.R."/>
            <person name="Stott J.L."/>
            <person name="Blanchard M.T."/>
            <person name="Islas-Trejo A.D."/>
            <person name="O'Rourke S.M."/>
            <person name="Young A.E."/>
            <person name="Medrano J.F."/>
            <person name="Van Eenennaam A.L."/>
        </authorList>
    </citation>
    <scope>NUCLEOTIDE SEQUENCE [LARGE SCALE GENOMIC DNA]</scope>
    <source>
        <strain evidence="4 5">BTF92-0548A/99-0131</strain>
    </source>
</reference>
<sequence>MFVAVSSPASPEMAELHNPSSVPPLHEEAEIVPGHQGHVGAWLIAGPYSVPSLPLELQSNPITYEPFAVLLENSEQVPSTLWKPIFTSKGALRLNATWKGAPKGTLAYLGGVLRLHHSQRILLLIGVNGPLTSWVDQQVVHEIRQVSSFHEDEFLVSLDLSKGDHPILFKLEKSQTEWLFRIRVMDEHLSIPDQVSLVLPGIGSQEAEAMAEAMASISITRQMEHRSYHPFASIQFEEGTPTGISLQVEYSISQAFPSSSLQPSHPPIPTPSQKIPQQPRQKSVAVFLPEYARKDPLIVPLPPIQESELAQFEGKNWQIEVKLGGRRVESPFYPRALVRQVIARADSALARLQAHTPPSFQPDVLDSVLLLRERAAQWVAQGDGDLAAQDQEIRELDRELSDLEKGINPYSYRTGVLRRAYRSPLDEQLSEYGLYVPSTFAPGKKRLYPLIVALHGLNGRPLAMLRSLLGFPPSHQGQEWEDRHLENPPTLDAFVLVPSGRGNSMYREMGEEDVMHAIHLVTSQYPIDLSRISMTGVSMGGTGSTAIAFRHPDHFAAIAALCGYHSYFVRQDMAGKALKPWEQFLAEERSPTEWAWNGLGIPLWVVHGIQDKPESNSNVLIERYQKLHYPLRHHHPFLGHNVWDWTYQQQKGAKWLLSHKKIRHPKHVRFRTARLRTDQSHWLRIHELKQPGLWGEVDATIRSPVSIAIQATGVAAISIDRDPLLLSHKLPIQVSIQGSTLQFPPDEPIHMHQVNHQWFKGKAERPLLWKKKGLSGPFRDIFHEPLLFVYGASIPEQASIHREIAQAFASVRGGVTTRYPILSDTEFFERKEPLANSRCLFLIGNSASNRVVRALEFELPIRIVQNAIFLGEQRITGNQLGAAFIFPNPAKPDRYIAIVEGVTAVGAWRSLSLPDILPDFIIYDEQIASAKGQIVLGNSQVKAAGFFENNWSLQR</sequence>
<dbReference type="Gene3D" id="3.40.50.1820">
    <property type="entry name" value="alpha/beta hydrolase"/>
    <property type="match status" value="1"/>
</dbReference>
<dbReference type="EMBL" id="CP016908">
    <property type="protein sequence ID" value="APS00380.1"/>
    <property type="molecule type" value="Genomic_DNA"/>
</dbReference>
<organism evidence="4 5">
    <name type="scientific">Pajaroellobacter abortibovis</name>
    <dbReference type="NCBI Taxonomy" id="1882918"/>
    <lineage>
        <taxon>Bacteria</taxon>
        <taxon>Pseudomonadati</taxon>
        <taxon>Myxococcota</taxon>
        <taxon>Polyangia</taxon>
        <taxon>Polyangiales</taxon>
        <taxon>Polyangiaceae</taxon>
    </lineage>
</organism>